<reference evidence="3" key="1">
    <citation type="submission" date="2016-11" db="EMBL/GenBank/DDBJ databases">
        <authorList>
            <person name="Varghese N."/>
            <person name="Submissions S."/>
        </authorList>
    </citation>
    <scope>NUCLEOTIDE SEQUENCE [LARGE SCALE GENOMIC DNA]</scope>
    <source>
        <strain evidence="3">DSM 14834</strain>
    </source>
</reference>
<feature type="chain" id="PRO_5013064493" evidence="1">
    <location>
        <begin position="26"/>
        <end position="165"/>
    </location>
</feature>
<dbReference type="OrthoDB" id="6008970at2"/>
<evidence type="ECO:0000313" key="3">
    <source>
        <dbReference type="Proteomes" id="UP000242857"/>
    </source>
</evidence>
<protein>
    <submittedName>
        <fullName evidence="2">Uncharacterized protein</fullName>
    </submittedName>
</protein>
<keyword evidence="3" id="KW-1185">Reference proteome</keyword>
<dbReference type="EMBL" id="FQUK01000016">
    <property type="protein sequence ID" value="SHE82371.1"/>
    <property type="molecule type" value="Genomic_DNA"/>
</dbReference>
<evidence type="ECO:0000313" key="2">
    <source>
        <dbReference type="EMBL" id="SHE82371.1"/>
    </source>
</evidence>
<evidence type="ECO:0000256" key="1">
    <source>
        <dbReference type="SAM" id="SignalP"/>
    </source>
</evidence>
<proteinExistence type="predicted"/>
<keyword evidence="1" id="KW-0732">Signal</keyword>
<dbReference type="AlphaFoldDB" id="A0A1M4WM42"/>
<dbReference type="STRING" id="213588.SAMN02745204_01213"/>
<name>A0A1M4WM42_9GAMM</name>
<sequence length="165" mass="18003">MNPARARPLLLAALLAACQQRPAPAVPPPPVAPPPLPAPNGLHVAALTLGNALDAQGRVATPQVRFAAGDTFHVSVDLAGTDAAEHVLDLRWHYLDTRQQILEERKRINGHNERHVHFQLAKPDGWPPGQYRLELRLDGQLVQARQFDVVPPAAPHSGTLRNARQ</sequence>
<dbReference type="Proteomes" id="UP000242857">
    <property type="component" value="Unassembled WGS sequence"/>
</dbReference>
<feature type="signal peptide" evidence="1">
    <location>
        <begin position="1"/>
        <end position="25"/>
    </location>
</feature>
<dbReference type="RefSeq" id="WP_072755719.1">
    <property type="nucleotide sequence ID" value="NZ_FQUK01000016.1"/>
</dbReference>
<gene>
    <name evidence="2" type="ORF">SAMN02745204_01213</name>
</gene>
<accession>A0A1M4WM42</accession>
<dbReference type="PROSITE" id="PS51257">
    <property type="entry name" value="PROKAR_LIPOPROTEIN"/>
    <property type="match status" value="1"/>
</dbReference>
<organism evidence="2 3">
    <name type="scientific">Thermomonas hydrothermalis</name>
    <dbReference type="NCBI Taxonomy" id="213588"/>
    <lineage>
        <taxon>Bacteria</taxon>
        <taxon>Pseudomonadati</taxon>
        <taxon>Pseudomonadota</taxon>
        <taxon>Gammaproteobacteria</taxon>
        <taxon>Lysobacterales</taxon>
        <taxon>Lysobacteraceae</taxon>
        <taxon>Thermomonas</taxon>
    </lineage>
</organism>